<dbReference type="STRING" id="1121316.SAMN02745207_03041"/>
<dbReference type="Pfam" id="PF10114">
    <property type="entry name" value="PocR"/>
    <property type="match status" value="1"/>
</dbReference>
<dbReference type="InterPro" id="IPR009057">
    <property type="entry name" value="Homeodomain-like_sf"/>
</dbReference>
<dbReference type="EMBL" id="FQXM01000019">
    <property type="protein sequence ID" value="SHH89555.1"/>
    <property type="molecule type" value="Genomic_DNA"/>
</dbReference>
<reference evidence="5 6" key="1">
    <citation type="submission" date="2016-11" db="EMBL/GenBank/DDBJ databases">
        <authorList>
            <person name="Jaros S."/>
            <person name="Januszkiewicz K."/>
            <person name="Wedrychowicz H."/>
        </authorList>
    </citation>
    <scope>NUCLEOTIDE SEQUENCE [LARGE SCALE GENOMIC DNA]</scope>
    <source>
        <strain evidence="5 6">DSM 8605</strain>
    </source>
</reference>
<keyword evidence="1" id="KW-0805">Transcription regulation</keyword>
<dbReference type="SUPFAM" id="SSF46689">
    <property type="entry name" value="Homeodomain-like"/>
    <property type="match status" value="2"/>
</dbReference>
<evidence type="ECO:0000259" key="4">
    <source>
        <dbReference type="PROSITE" id="PS01124"/>
    </source>
</evidence>
<dbReference type="GO" id="GO:0003700">
    <property type="term" value="F:DNA-binding transcription factor activity"/>
    <property type="evidence" value="ECO:0007669"/>
    <property type="project" value="InterPro"/>
</dbReference>
<dbReference type="PANTHER" id="PTHR43280">
    <property type="entry name" value="ARAC-FAMILY TRANSCRIPTIONAL REGULATOR"/>
    <property type="match status" value="1"/>
</dbReference>
<accession>A0A1M5WPN7</accession>
<keyword evidence="6" id="KW-1185">Reference proteome</keyword>
<dbReference type="AlphaFoldDB" id="A0A1M5WPN7"/>
<dbReference type="PANTHER" id="PTHR43280:SF2">
    <property type="entry name" value="HTH-TYPE TRANSCRIPTIONAL REGULATOR EXSA"/>
    <property type="match status" value="1"/>
</dbReference>
<name>A0A1M5WPN7_9CLOT</name>
<feature type="domain" description="HTH araC/xylS-type" evidence="4">
    <location>
        <begin position="327"/>
        <end position="425"/>
    </location>
</feature>
<gene>
    <name evidence="5" type="ORF">SAMN02745207_03041</name>
</gene>
<sequence>MNTNNSLYDVKFDLVYAEKIVQNYSQSTGVDSTIIDLEGNVVFETNLTQNCAICSYIKATMPNNCFCKQSRLYGAYQAERFEGKYIFFCPIGFVNWVSPITINGIMEGAVIAGPILMTVPDKILLEDIVKKFLINKNDVDYVMNNLKVIDIIDPQKVNSMSEMLFVTSSHISDIHHFRYINKQLKEKQQSDISEYVQYIKSLDKQEKIKINYPIEKEKELIQCVKSKDVTAANSILNEILGSILFITGGSLEKMKIRILELIILLSRASLEGGGNSEEIFGLNYKYIHQVNSFTNVEDLTDWLYKITIKFSNLVFNMNEIRHIDVIYKSLDYIKRNYRRKITLEEISNYVHLSPTYFSKIFKDEMKTTFKNYLQNLRVEKSKKLLIDTQIPLIDVPNMVGFEDQSYYSKVFKKIQGISPGKFRTMAGKSI</sequence>
<dbReference type="GO" id="GO:0043565">
    <property type="term" value="F:sequence-specific DNA binding"/>
    <property type="evidence" value="ECO:0007669"/>
    <property type="project" value="InterPro"/>
</dbReference>
<keyword evidence="2 5" id="KW-0238">DNA-binding</keyword>
<dbReference type="OrthoDB" id="1934152at2"/>
<dbReference type="Gene3D" id="1.10.10.60">
    <property type="entry name" value="Homeodomain-like"/>
    <property type="match status" value="2"/>
</dbReference>
<evidence type="ECO:0000313" key="5">
    <source>
        <dbReference type="EMBL" id="SHH89555.1"/>
    </source>
</evidence>
<dbReference type="Proteomes" id="UP000184447">
    <property type="component" value="Unassembled WGS sequence"/>
</dbReference>
<evidence type="ECO:0000313" key="6">
    <source>
        <dbReference type="Proteomes" id="UP000184447"/>
    </source>
</evidence>
<proteinExistence type="predicted"/>
<dbReference type="InterPro" id="IPR018771">
    <property type="entry name" value="PocR_dom"/>
</dbReference>
<dbReference type="PROSITE" id="PS01124">
    <property type="entry name" value="HTH_ARAC_FAMILY_2"/>
    <property type="match status" value="1"/>
</dbReference>
<organism evidence="5 6">
    <name type="scientific">Clostridium grantii DSM 8605</name>
    <dbReference type="NCBI Taxonomy" id="1121316"/>
    <lineage>
        <taxon>Bacteria</taxon>
        <taxon>Bacillati</taxon>
        <taxon>Bacillota</taxon>
        <taxon>Clostridia</taxon>
        <taxon>Eubacteriales</taxon>
        <taxon>Clostridiaceae</taxon>
        <taxon>Clostridium</taxon>
    </lineage>
</organism>
<keyword evidence="3" id="KW-0804">Transcription</keyword>
<dbReference type="RefSeq" id="WP_073339321.1">
    <property type="nucleotide sequence ID" value="NZ_FQXM01000019.1"/>
</dbReference>
<evidence type="ECO:0000256" key="2">
    <source>
        <dbReference type="ARBA" id="ARBA00023125"/>
    </source>
</evidence>
<protein>
    <submittedName>
        <fullName evidence="5">AraC-type DNA-binding protein</fullName>
    </submittedName>
</protein>
<dbReference type="Pfam" id="PF12833">
    <property type="entry name" value="HTH_18"/>
    <property type="match status" value="1"/>
</dbReference>
<evidence type="ECO:0000256" key="3">
    <source>
        <dbReference type="ARBA" id="ARBA00023163"/>
    </source>
</evidence>
<dbReference type="InterPro" id="IPR018060">
    <property type="entry name" value="HTH_AraC"/>
</dbReference>
<dbReference type="SMART" id="SM00342">
    <property type="entry name" value="HTH_ARAC"/>
    <property type="match status" value="1"/>
</dbReference>
<evidence type="ECO:0000256" key="1">
    <source>
        <dbReference type="ARBA" id="ARBA00023015"/>
    </source>
</evidence>